<dbReference type="PANTHER" id="PTHR42743:SF11">
    <property type="entry name" value="AMINODEOXYCHORISMATE LYASE"/>
    <property type="match status" value="1"/>
</dbReference>
<keyword evidence="9" id="KW-0663">Pyridoxal phosphate</keyword>
<dbReference type="Gene3D" id="3.20.10.10">
    <property type="entry name" value="D-amino Acid Aminotransferase, subunit A, domain 2"/>
    <property type="match status" value="1"/>
</dbReference>
<dbReference type="InterPro" id="IPR043132">
    <property type="entry name" value="BCAT-like_C"/>
</dbReference>
<comment type="function">
    <text evidence="2">Acts on leucine, isoleucine and valine.</text>
</comment>
<evidence type="ECO:0000256" key="5">
    <source>
        <dbReference type="ARBA" id="ARBA00005072"/>
    </source>
</evidence>
<dbReference type="EC" id="2.6.1.42" evidence="7"/>
<dbReference type="InterPro" id="IPR050571">
    <property type="entry name" value="Class-IV_PLP-Dep_Aminotrnsfr"/>
</dbReference>
<accession>T0HZL5</accession>
<dbReference type="GO" id="GO:0004084">
    <property type="term" value="F:branched-chain-amino-acid transaminase activity"/>
    <property type="evidence" value="ECO:0007669"/>
    <property type="project" value="UniProtKB-EC"/>
</dbReference>
<dbReference type="Gene3D" id="3.30.470.10">
    <property type="match status" value="1"/>
</dbReference>
<evidence type="ECO:0000256" key="2">
    <source>
        <dbReference type="ARBA" id="ARBA00003109"/>
    </source>
</evidence>
<dbReference type="FunFam" id="3.20.10.10:FF:000002">
    <property type="entry name" value="D-alanine aminotransferase"/>
    <property type="match status" value="1"/>
</dbReference>
<evidence type="ECO:0000313" key="15">
    <source>
        <dbReference type="EMBL" id="EQB02964.1"/>
    </source>
</evidence>
<evidence type="ECO:0000256" key="14">
    <source>
        <dbReference type="SAM" id="MobiDB-lite"/>
    </source>
</evidence>
<evidence type="ECO:0000256" key="4">
    <source>
        <dbReference type="ARBA" id="ARBA00004931"/>
    </source>
</evidence>
<evidence type="ECO:0000256" key="10">
    <source>
        <dbReference type="ARBA" id="ARBA00023304"/>
    </source>
</evidence>
<evidence type="ECO:0000256" key="12">
    <source>
        <dbReference type="ARBA" id="ARBA00048798"/>
    </source>
</evidence>
<evidence type="ECO:0000256" key="7">
    <source>
        <dbReference type="ARBA" id="ARBA00013053"/>
    </source>
</evidence>
<keyword evidence="10" id="KW-0028">Amino-acid biosynthesis</keyword>
<sequence>MASGLTRRVRAATSAGKPVAHSPESRSFMSIAYLNGQFLPLADARISVLDRGFLFADGIYEVTAVIEGKLIDSRSHLDRLGRSASTIGLPVPLIPDAIEAVQKELVACNGLEEGLIYLQLTRGADEGRDFLPSPDLQPTLVMFVQPKRFLNAPSVKTGIAVVTTPDLRWARRDIKSVGLLAQAMAKRIAADAGAQEAWMVEDGQVTEGASSTAYIVQDGAIVTRPYSQAVLAGCTGAALTALAEEAGIAVIHRSFTVAEAQAAQEAFITSASTLCQSVVRIDGQMIGDGKPGPIAAQLRDIYVDFARRTAI</sequence>
<comment type="catalytic activity">
    <reaction evidence="12">
        <text>L-isoleucine + 2-oxoglutarate = (S)-3-methyl-2-oxopentanoate + L-glutamate</text>
        <dbReference type="Rhea" id="RHEA:24801"/>
        <dbReference type="ChEBI" id="CHEBI:16810"/>
        <dbReference type="ChEBI" id="CHEBI:29985"/>
        <dbReference type="ChEBI" id="CHEBI:35146"/>
        <dbReference type="ChEBI" id="CHEBI:58045"/>
        <dbReference type="EC" id="2.6.1.42"/>
    </reaction>
</comment>
<evidence type="ECO:0000256" key="1">
    <source>
        <dbReference type="ARBA" id="ARBA00001933"/>
    </source>
</evidence>
<comment type="catalytic activity">
    <reaction evidence="13">
        <text>L-leucine + 2-oxoglutarate = 4-methyl-2-oxopentanoate + L-glutamate</text>
        <dbReference type="Rhea" id="RHEA:18321"/>
        <dbReference type="ChEBI" id="CHEBI:16810"/>
        <dbReference type="ChEBI" id="CHEBI:17865"/>
        <dbReference type="ChEBI" id="CHEBI:29985"/>
        <dbReference type="ChEBI" id="CHEBI:57427"/>
        <dbReference type="EC" id="2.6.1.42"/>
    </reaction>
</comment>
<protein>
    <recommendedName>
        <fullName evidence="8">Probable branched-chain-amino-acid aminotransferase</fullName>
        <ecNumber evidence="7">2.6.1.42</ecNumber>
    </recommendedName>
</protein>
<dbReference type="PATRIC" id="fig|1329909.3.peg.2931"/>
<dbReference type="InterPro" id="IPR043131">
    <property type="entry name" value="BCAT-like_N"/>
</dbReference>
<dbReference type="GO" id="GO:0009082">
    <property type="term" value="P:branched-chain amino acid biosynthetic process"/>
    <property type="evidence" value="ECO:0007669"/>
    <property type="project" value="UniProtKB-KW"/>
</dbReference>
<dbReference type="PANTHER" id="PTHR42743">
    <property type="entry name" value="AMINO-ACID AMINOTRANSFERASE"/>
    <property type="match status" value="1"/>
</dbReference>
<dbReference type="GO" id="GO:0008652">
    <property type="term" value="P:amino acid biosynthetic process"/>
    <property type="evidence" value="ECO:0007669"/>
    <property type="project" value="UniProtKB-ARBA"/>
</dbReference>
<feature type="region of interest" description="Disordered" evidence="14">
    <location>
        <begin position="1"/>
        <end position="22"/>
    </location>
</feature>
<dbReference type="SUPFAM" id="SSF56752">
    <property type="entry name" value="D-aminoacid aminotransferase-like PLP-dependent enzymes"/>
    <property type="match status" value="1"/>
</dbReference>
<comment type="caution">
    <text evidence="15">The sequence shown here is derived from an EMBL/GenBank/DDBJ whole genome shotgun (WGS) entry which is preliminary data.</text>
</comment>
<evidence type="ECO:0000256" key="11">
    <source>
        <dbReference type="ARBA" id="ARBA00048212"/>
    </source>
</evidence>
<dbReference type="GO" id="GO:0005829">
    <property type="term" value="C:cytosol"/>
    <property type="evidence" value="ECO:0007669"/>
    <property type="project" value="TreeGrafter"/>
</dbReference>
<dbReference type="Pfam" id="PF01063">
    <property type="entry name" value="Aminotran_4"/>
    <property type="match status" value="1"/>
</dbReference>
<comment type="catalytic activity">
    <reaction evidence="11">
        <text>L-valine + 2-oxoglutarate = 3-methyl-2-oxobutanoate + L-glutamate</text>
        <dbReference type="Rhea" id="RHEA:24813"/>
        <dbReference type="ChEBI" id="CHEBI:11851"/>
        <dbReference type="ChEBI" id="CHEBI:16810"/>
        <dbReference type="ChEBI" id="CHEBI:29985"/>
        <dbReference type="ChEBI" id="CHEBI:57762"/>
        <dbReference type="EC" id="2.6.1.42"/>
    </reaction>
</comment>
<name>T0HZL5_9SPHN</name>
<evidence type="ECO:0000256" key="9">
    <source>
        <dbReference type="ARBA" id="ARBA00022898"/>
    </source>
</evidence>
<dbReference type="InterPro" id="IPR001544">
    <property type="entry name" value="Aminotrans_IV"/>
</dbReference>
<reference evidence="15 16" key="1">
    <citation type="journal article" date="2013" name="Genome Announc.">
        <title>Draft Genome Sequence of Sphingobium quisquiliarum Strain P25T, a Novel Hexachlorocyclohexane (HCH)-Degrading Bacterium Isolated from an HCH Dumpsite.</title>
        <authorList>
            <person name="Kumar Singh A."/>
            <person name="Sangwan N."/>
            <person name="Sharma A."/>
            <person name="Gupta V."/>
            <person name="Khurana J.P."/>
            <person name="Lal R."/>
        </authorList>
    </citation>
    <scope>NUCLEOTIDE SEQUENCE [LARGE SCALE GENOMIC DNA]</scope>
    <source>
        <strain evidence="15 16">P25</strain>
    </source>
</reference>
<gene>
    <name evidence="15" type="ORF">L288_15245</name>
</gene>
<comment type="similarity">
    <text evidence="6">Belongs to the class-IV pyridoxal-phosphate-dependent aminotransferase family.</text>
</comment>
<proteinExistence type="inferred from homology"/>
<keyword evidence="16" id="KW-1185">Reference proteome</keyword>
<evidence type="ECO:0000256" key="6">
    <source>
        <dbReference type="ARBA" id="ARBA00009320"/>
    </source>
</evidence>
<comment type="pathway">
    <text evidence="4">Amino-acid biosynthesis; L-valine biosynthesis; L-valine from pyruvate: step 4/4.</text>
</comment>
<dbReference type="AlphaFoldDB" id="T0HZL5"/>
<organism evidence="15 16">
    <name type="scientific">Sphingobium quisquiliarum P25</name>
    <dbReference type="NCBI Taxonomy" id="1329909"/>
    <lineage>
        <taxon>Bacteria</taxon>
        <taxon>Pseudomonadati</taxon>
        <taxon>Pseudomonadota</taxon>
        <taxon>Alphaproteobacteria</taxon>
        <taxon>Sphingomonadales</taxon>
        <taxon>Sphingomonadaceae</taxon>
        <taxon>Sphingobium</taxon>
    </lineage>
</organism>
<comment type="pathway">
    <text evidence="5">Amino-acid biosynthesis; L-leucine biosynthesis; L-leucine from 3-methyl-2-oxobutanoate: step 4/4.</text>
</comment>
<evidence type="ECO:0000256" key="13">
    <source>
        <dbReference type="ARBA" id="ARBA00049229"/>
    </source>
</evidence>
<evidence type="ECO:0000256" key="8">
    <source>
        <dbReference type="ARBA" id="ARBA00014472"/>
    </source>
</evidence>
<comment type="cofactor">
    <cofactor evidence="1">
        <name>pyridoxal 5'-phosphate</name>
        <dbReference type="ChEBI" id="CHEBI:597326"/>
    </cofactor>
</comment>
<dbReference type="Proteomes" id="UP000015525">
    <property type="component" value="Unassembled WGS sequence"/>
</dbReference>
<keyword evidence="10" id="KW-0100">Branched-chain amino acid biosynthesis</keyword>
<evidence type="ECO:0000313" key="16">
    <source>
        <dbReference type="Proteomes" id="UP000015525"/>
    </source>
</evidence>
<comment type="pathway">
    <text evidence="3">Amino-acid biosynthesis; L-isoleucine biosynthesis; L-isoleucine from 2-oxobutanoate: step 4/4.</text>
</comment>
<evidence type="ECO:0000256" key="3">
    <source>
        <dbReference type="ARBA" id="ARBA00004824"/>
    </source>
</evidence>
<dbReference type="EMBL" id="ATHO01000139">
    <property type="protein sequence ID" value="EQB02964.1"/>
    <property type="molecule type" value="Genomic_DNA"/>
</dbReference>
<dbReference type="NCBIfam" id="NF005209">
    <property type="entry name" value="PRK06680.1"/>
    <property type="match status" value="1"/>
</dbReference>
<dbReference type="InterPro" id="IPR036038">
    <property type="entry name" value="Aminotransferase-like"/>
</dbReference>